<dbReference type="Proteomes" id="UP000887565">
    <property type="component" value="Unplaced"/>
</dbReference>
<organism evidence="2 3">
    <name type="scientific">Romanomermis culicivorax</name>
    <name type="common">Nematode worm</name>
    <dbReference type="NCBI Taxonomy" id="13658"/>
    <lineage>
        <taxon>Eukaryota</taxon>
        <taxon>Metazoa</taxon>
        <taxon>Ecdysozoa</taxon>
        <taxon>Nematoda</taxon>
        <taxon>Enoplea</taxon>
        <taxon>Dorylaimia</taxon>
        <taxon>Mermithida</taxon>
        <taxon>Mermithoidea</taxon>
        <taxon>Mermithidae</taxon>
        <taxon>Romanomermis</taxon>
    </lineage>
</organism>
<name>A0A915HT86_ROMCU</name>
<protein>
    <submittedName>
        <fullName evidence="3">Uncharacterized protein</fullName>
    </submittedName>
</protein>
<sequence>MRTTSKNSTEFEQYRLHASGSPLEFANFSSERLRLRERQQRSRKKYKNPKIDVNRPNDTITTIKPLQQVGAEADSDSSQNPSLRKSDEENEDIDKVVICENNDF</sequence>
<proteinExistence type="predicted"/>
<accession>A0A915HT86</accession>
<evidence type="ECO:0000313" key="3">
    <source>
        <dbReference type="WBParaSite" id="nRc.2.0.1.t05128-RA"/>
    </source>
</evidence>
<reference evidence="3" key="1">
    <citation type="submission" date="2022-11" db="UniProtKB">
        <authorList>
            <consortium name="WormBaseParasite"/>
        </authorList>
    </citation>
    <scope>IDENTIFICATION</scope>
</reference>
<keyword evidence="2" id="KW-1185">Reference proteome</keyword>
<evidence type="ECO:0000256" key="1">
    <source>
        <dbReference type="SAM" id="MobiDB-lite"/>
    </source>
</evidence>
<dbReference type="WBParaSite" id="nRc.2.0.1.t05128-RA">
    <property type="protein sequence ID" value="nRc.2.0.1.t05128-RA"/>
    <property type="gene ID" value="nRc.2.0.1.g05128"/>
</dbReference>
<feature type="region of interest" description="Disordered" evidence="1">
    <location>
        <begin position="37"/>
        <end position="104"/>
    </location>
</feature>
<feature type="compositionally biased region" description="Polar residues" evidence="1">
    <location>
        <begin position="56"/>
        <end position="65"/>
    </location>
</feature>
<evidence type="ECO:0000313" key="2">
    <source>
        <dbReference type="Proteomes" id="UP000887565"/>
    </source>
</evidence>
<dbReference type="AlphaFoldDB" id="A0A915HT86"/>